<feature type="domain" description="FAD-binding" evidence="5">
    <location>
        <begin position="6"/>
        <end position="225"/>
    </location>
</feature>
<sequence>MSHQTEVDVFISGCGPVGLFAAINLVRYGMTVRIVDIFPSVSSERARATLLQPRSLELLHQAGFCERFLKIGRQTTNLYVYNQNCEEKLLLDINNYQDTEYQFTLQLRQHLIEQLLIDELAAYGVLVERPVELVDFVVDGKGGVLSSLKDLNTGSISFVRSKYLLGCDGSHSFIRKRLGIPMEGDTTETLYGRIDGIIKTNLPRPDELCRIQGEMGSASAVPIDSGYTRVGFTVKTADSDDPINRHNVTLDMLLERAIQSFKPFELEFEEVVWWTVYQGLNIGFMDAHNIAWKIFWRERKGAQPILLDTYQEERRFVAERVIELDRKQTSLSVGRGLQGSSPGLNSNVEKVRIDVSNVLFALLFFFYEIVPFLNGNMRRFHLDPGDQLHHNEELVLQHRSRDRVRTQFSQRPRPHPNGPASGREDPKAGTARTGQLGCPVHHRFGDTPIQRDASRRVLLPVGFRWRPGHECVENEGFR</sequence>
<proteinExistence type="predicted"/>
<dbReference type="Gene3D" id="3.30.9.10">
    <property type="entry name" value="D-Amino Acid Oxidase, subunit A, domain 2"/>
    <property type="match status" value="1"/>
</dbReference>
<evidence type="ECO:0000313" key="6">
    <source>
        <dbReference type="EMBL" id="RUP49907.1"/>
    </source>
</evidence>
<feature type="domain" description="FAD-binding" evidence="5">
    <location>
        <begin position="278"/>
        <end position="323"/>
    </location>
</feature>
<dbReference type="SUPFAM" id="SSF51905">
    <property type="entry name" value="FAD/NAD(P)-binding domain"/>
    <property type="match status" value="1"/>
</dbReference>
<dbReference type="AlphaFoldDB" id="A0A433DGF0"/>
<organism evidence="6 7">
    <name type="scientific">Jimgerdemannia flammicorona</name>
    <dbReference type="NCBI Taxonomy" id="994334"/>
    <lineage>
        <taxon>Eukaryota</taxon>
        <taxon>Fungi</taxon>
        <taxon>Fungi incertae sedis</taxon>
        <taxon>Mucoromycota</taxon>
        <taxon>Mucoromycotina</taxon>
        <taxon>Endogonomycetes</taxon>
        <taxon>Endogonales</taxon>
        <taxon>Endogonaceae</taxon>
        <taxon>Jimgerdemannia</taxon>
    </lineage>
</organism>
<keyword evidence="1" id="KW-0285">Flavoprotein</keyword>
<dbReference type="Pfam" id="PF01494">
    <property type="entry name" value="FAD_binding_3"/>
    <property type="match status" value="2"/>
</dbReference>
<dbReference type="PRINTS" id="PR00420">
    <property type="entry name" value="RNGMNOXGNASE"/>
</dbReference>
<dbReference type="OrthoDB" id="2690153at2759"/>
<dbReference type="EMBL" id="RBNI01001850">
    <property type="protein sequence ID" value="RUP49907.1"/>
    <property type="molecule type" value="Genomic_DNA"/>
</dbReference>
<dbReference type="PANTHER" id="PTHR43004">
    <property type="entry name" value="TRK SYSTEM POTASSIUM UPTAKE PROTEIN"/>
    <property type="match status" value="1"/>
</dbReference>
<keyword evidence="7" id="KW-1185">Reference proteome</keyword>
<evidence type="ECO:0000259" key="5">
    <source>
        <dbReference type="Pfam" id="PF01494"/>
    </source>
</evidence>
<reference evidence="6 7" key="1">
    <citation type="journal article" date="2018" name="New Phytol.">
        <title>Phylogenomics of Endogonaceae and evolution of mycorrhizas within Mucoromycota.</title>
        <authorList>
            <person name="Chang Y."/>
            <person name="Desiro A."/>
            <person name="Na H."/>
            <person name="Sandor L."/>
            <person name="Lipzen A."/>
            <person name="Clum A."/>
            <person name="Barry K."/>
            <person name="Grigoriev I.V."/>
            <person name="Martin F.M."/>
            <person name="Stajich J.E."/>
            <person name="Smith M.E."/>
            <person name="Bonito G."/>
            <person name="Spatafora J.W."/>
        </authorList>
    </citation>
    <scope>NUCLEOTIDE SEQUENCE [LARGE SCALE GENOMIC DNA]</scope>
    <source>
        <strain evidence="6 7">GMNB39</strain>
    </source>
</reference>
<feature type="region of interest" description="Disordered" evidence="4">
    <location>
        <begin position="395"/>
        <end position="445"/>
    </location>
</feature>
<dbReference type="Proteomes" id="UP000268093">
    <property type="component" value="Unassembled WGS sequence"/>
</dbReference>
<comment type="caution">
    <text evidence="6">The sequence shown here is derived from an EMBL/GenBank/DDBJ whole genome shotgun (WGS) entry which is preliminary data.</text>
</comment>
<dbReference type="InterPro" id="IPR036188">
    <property type="entry name" value="FAD/NAD-bd_sf"/>
</dbReference>
<gene>
    <name evidence="6" type="ORF">BC936DRAFT_141016</name>
</gene>
<evidence type="ECO:0000313" key="7">
    <source>
        <dbReference type="Proteomes" id="UP000268093"/>
    </source>
</evidence>
<evidence type="ECO:0000256" key="2">
    <source>
        <dbReference type="ARBA" id="ARBA00022827"/>
    </source>
</evidence>
<accession>A0A433DGF0</accession>
<name>A0A433DGF0_9FUNG</name>
<dbReference type="GO" id="GO:0071949">
    <property type="term" value="F:FAD binding"/>
    <property type="evidence" value="ECO:0007669"/>
    <property type="project" value="InterPro"/>
</dbReference>
<keyword evidence="3" id="KW-0560">Oxidoreductase</keyword>
<keyword evidence="2" id="KW-0274">FAD</keyword>
<dbReference type="GO" id="GO:0016709">
    <property type="term" value="F:oxidoreductase activity, acting on paired donors, with incorporation or reduction of molecular oxygen, NAD(P)H as one donor, and incorporation of one atom of oxygen"/>
    <property type="evidence" value="ECO:0007669"/>
    <property type="project" value="UniProtKB-ARBA"/>
</dbReference>
<dbReference type="InterPro" id="IPR050641">
    <property type="entry name" value="RIFMO-like"/>
</dbReference>
<protein>
    <recommendedName>
        <fullName evidence="5">FAD-binding domain-containing protein</fullName>
    </recommendedName>
</protein>
<dbReference type="Gene3D" id="3.50.50.60">
    <property type="entry name" value="FAD/NAD(P)-binding domain"/>
    <property type="match status" value="2"/>
</dbReference>
<evidence type="ECO:0000256" key="4">
    <source>
        <dbReference type="SAM" id="MobiDB-lite"/>
    </source>
</evidence>
<evidence type="ECO:0000256" key="1">
    <source>
        <dbReference type="ARBA" id="ARBA00022630"/>
    </source>
</evidence>
<dbReference type="InterPro" id="IPR002938">
    <property type="entry name" value="FAD-bd"/>
</dbReference>
<evidence type="ECO:0000256" key="3">
    <source>
        <dbReference type="ARBA" id="ARBA00023002"/>
    </source>
</evidence>
<dbReference type="SUPFAM" id="SSF54373">
    <property type="entry name" value="FAD-linked reductases, C-terminal domain"/>
    <property type="match status" value="1"/>
</dbReference>
<dbReference type="PANTHER" id="PTHR43004:SF5">
    <property type="entry name" value="FAD-BINDING DOMAIN-CONTAINING PROTEIN"/>
    <property type="match status" value="1"/>
</dbReference>